<gene>
    <name evidence="5" type="ORF">CryarDRAFT_3428</name>
</gene>
<dbReference type="SMART" id="SM00421">
    <property type="entry name" value="HTH_LUXR"/>
    <property type="match status" value="1"/>
</dbReference>
<keyword evidence="6" id="KW-1185">Reference proteome</keyword>
<reference evidence="5 6" key="1">
    <citation type="submission" date="2013-07" db="EMBL/GenBank/DDBJ databases">
        <authorList>
            <consortium name="DOE Joint Genome Institute"/>
            <person name="Eisen J."/>
            <person name="Huntemann M."/>
            <person name="Han J."/>
            <person name="Chen A."/>
            <person name="Kyrpides N."/>
            <person name="Mavromatis K."/>
            <person name="Markowitz V."/>
            <person name="Palaniappan K."/>
            <person name="Ivanova N."/>
            <person name="Schaumberg A."/>
            <person name="Pati A."/>
            <person name="Liolios K."/>
            <person name="Nordberg H.P."/>
            <person name="Cantor M.N."/>
            <person name="Hua S.X."/>
            <person name="Woyke T."/>
        </authorList>
    </citation>
    <scope>NUCLEOTIDE SEQUENCE [LARGE SCALE GENOMIC DNA]</scope>
    <source>
        <strain evidence="5 6">DSM 44712</strain>
    </source>
</reference>
<dbReference type="AlphaFoldDB" id="A0A010Z4J5"/>
<dbReference type="GO" id="GO:0006355">
    <property type="term" value="P:regulation of DNA-templated transcription"/>
    <property type="evidence" value="ECO:0007669"/>
    <property type="project" value="InterPro"/>
</dbReference>
<name>A0A010Z4J5_9ACTN</name>
<dbReference type="PANTHER" id="PTHR16305:SF35">
    <property type="entry name" value="TRANSCRIPTIONAL ACTIVATOR DOMAIN"/>
    <property type="match status" value="1"/>
</dbReference>
<feature type="region of interest" description="Disordered" evidence="3">
    <location>
        <begin position="349"/>
        <end position="381"/>
    </location>
</feature>
<keyword evidence="2" id="KW-0067">ATP-binding</keyword>
<dbReference type="EMBL" id="JFBT01000001">
    <property type="protein sequence ID" value="EXG82263.1"/>
    <property type="molecule type" value="Genomic_DNA"/>
</dbReference>
<evidence type="ECO:0000313" key="6">
    <source>
        <dbReference type="Proteomes" id="UP000021053"/>
    </source>
</evidence>
<evidence type="ECO:0000256" key="1">
    <source>
        <dbReference type="ARBA" id="ARBA00022741"/>
    </source>
</evidence>
<dbReference type="PATRIC" id="fig|927661.3.peg.3387"/>
<dbReference type="SUPFAM" id="SSF52540">
    <property type="entry name" value="P-loop containing nucleoside triphosphate hydrolases"/>
    <property type="match status" value="1"/>
</dbReference>
<dbReference type="OrthoDB" id="134933at2"/>
<dbReference type="PANTHER" id="PTHR16305">
    <property type="entry name" value="TESTICULAR SOLUBLE ADENYLYL CYCLASE"/>
    <property type="match status" value="1"/>
</dbReference>
<evidence type="ECO:0000256" key="2">
    <source>
        <dbReference type="ARBA" id="ARBA00022840"/>
    </source>
</evidence>
<dbReference type="GO" id="GO:0003677">
    <property type="term" value="F:DNA binding"/>
    <property type="evidence" value="ECO:0007669"/>
    <property type="project" value="InterPro"/>
</dbReference>
<comment type="caution">
    <text evidence="5">The sequence shown here is derived from an EMBL/GenBank/DDBJ whole genome shotgun (WGS) entry which is preliminary data.</text>
</comment>
<dbReference type="GO" id="GO:0005524">
    <property type="term" value="F:ATP binding"/>
    <property type="evidence" value="ECO:0007669"/>
    <property type="project" value="UniProtKB-KW"/>
</dbReference>
<sequence>MTVSANVPAKRAGLVGRDDECRVLDDVLEAVRAGESRALVVHGEPGIGKSALLQALVNKAGDLRILATVGMPSEAELPYAGLHQLFGTMTDRIDRLPVPQRNALRVAFGLQEGDSPDRYVVSLGVLGLLADLSRECPVLCVVDDEQWMDRETVLTLTFVARRMKSEAAAVVFASREGREEFQGLPTLVLTGISARHARELLDSVMAGPLDPSVRRQIVTETHGNPLALLDVARGVGPAELAGGFRFPGAVPLSPQVERGYRQRLDALPPAARQFLLLAAADPVGDPTTLWSAADRLGLELSAVTPALASGLISLGARVEFRDPLARSAVYRAAGLVARREVHEALAAVTDPSSDPDRRAWHRAHAADSPDEDTAVELEQSAGHARARGGLAAAAAFLERAAELTADPSTRTRRLIAAAEATRDAGGHEAALFLLDTASMRPLADEQAARVMRIRGIIAIEQHRRADGVELLLGAAARFGPDHAEEARATALEALAGTFWDARQNDPLFAKAAASVADIVRRSGDPSTFTDLLLEGLYVRIVDGFVAAVPLLRRAVDLLVTAAPTDRWPVFGVNRLLLMLAEELWDEEAMGVLATRQVVVCRRDGALAALQQALNYSAFHRMHEGDFLAAGALIEESLAVAAVSTGRTNRHVEVVLSAWRGDEIRTPKLSAEVRQQVLDGRATFGFCADYADAVLSNALGRFDVALEAGKRAFDSDQRIVASMVVSEIIDAASRTGDLNELRSIRDWLAERVAATPRAWNFGLHERCLALLRDDDRAEDHYLESIAQLSTTRGQLEIARSQLLFGEWLRRKGRRGDARRYLRKAHQTFHALGSVGFAGRAARELQATGDVTTRAAERRHPSLTAQEAQIAALASAGLTNPEIGARLFISRRTVQYHLRKVFMKLDITSRAQLTQALPPEAAALPV</sequence>
<dbReference type="Pfam" id="PF13191">
    <property type="entry name" value="AAA_16"/>
    <property type="match status" value="1"/>
</dbReference>
<dbReference type="Gene3D" id="1.10.10.10">
    <property type="entry name" value="Winged helix-like DNA-binding domain superfamily/Winged helix DNA-binding domain"/>
    <property type="match status" value="1"/>
</dbReference>
<evidence type="ECO:0000313" key="5">
    <source>
        <dbReference type="EMBL" id="EXG82263.1"/>
    </source>
</evidence>
<dbReference type="InterPro" id="IPR027417">
    <property type="entry name" value="P-loop_NTPase"/>
</dbReference>
<accession>A0A010Z4J5</accession>
<keyword evidence="1" id="KW-0547">Nucleotide-binding</keyword>
<dbReference type="PRINTS" id="PR00038">
    <property type="entry name" value="HTHLUXR"/>
</dbReference>
<dbReference type="InterPro" id="IPR000792">
    <property type="entry name" value="Tscrpt_reg_LuxR_C"/>
</dbReference>
<protein>
    <submittedName>
        <fullName evidence="5">Transcriptional regulator, luxR family</fullName>
    </submittedName>
</protein>
<dbReference type="PROSITE" id="PS50043">
    <property type="entry name" value="HTH_LUXR_2"/>
    <property type="match status" value="1"/>
</dbReference>
<dbReference type="InterPro" id="IPR016032">
    <property type="entry name" value="Sig_transdc_resp-reg_C-effctor"/>
</dbReference>
<dbReference type="Proteomes" id="UP000021053">
    <property type="component" value="Unassembled WGS sequence"/>
</dbReference>
<proteinExistence type="predicted"/>
<dbReference type="InterPro" id="IPR041664">
    <property type="entry name" value="AAA_16"/>
</dbReference>
<dbReference type="GO" id="GO:0004016">
    <property type="term" value="F:adenylate cyclase activity"/>
    <property type="evidence" value="ECO:0007669"/>
    <property type="project" value="TreeGrafter"/>
</dbReference>
<dbReference type="HOGENOM" id="CLU_006850_4_1_11"/>
<dbReference type="GO" id="GO:0005737">
    <property type="term" value="C:cytoplasm"/>
    <property type="evidence" value="ECO:0007669"/>
    <property type="project" value="TreeGrafter"/>
</dbReference>
<dbReference type="CDD" id="cd06170">
    <property type="entry name" value="LuxR_C_like"/>
    <property type="match status" value="1"/>
</dbReference>
<dbReference type="Gene3D" id="3.40.50.300">
    <property type="entry name" value="P-loop containing nucleotide triphosphate hydrolases"/>
    <property type="match status" value="1"/>
</dbReference>
<evidence type="ECO:0000259" key="4">
    <source>
        <dbReference type="PROSITE" id="PS50043"/>
    </source>
</evidence>
<evidence type="ECO:0000256" key="3">
    <source>
        <dbReference type="SAM" id="MobiDB-lite"/>
    </source>
</evidence>
<dbReference type="InterPro" id="IPR036388">
    <property type="entry name" value="WH-like_DNA-bd_sf"/>
</dbReference>
<dbReference type="Pfam" id="PF00196">
    <property type="entry name" value="GerE"/>
    <property type="match status" value="1"/>
</dbReference>
<feature type="domain" description="HTH luxR-type" evidence="4">
    <location>
        <begin position="854"/>
        <end position="919"/>
    </location>
</feature>
<organism evidence="5 6">
    <name type="scientific">Cryptosporangium arvum DSM 44712</name>
    <dbReference type="NCBI Taxonomy" id="927661"/>
    <lineage>
        <taxon>Bacteria</taxon>
        <taxon>Bacillati</taxon>
        <taxon>Actinomycetota</taxon>
        <taxon>Actinomycetes</taxon>
        <taxon>Cryptosporangiales</taxon>
        <taxon>Cryptosporangiaceae</taxon>
        <taxon>Cryptosporangium</taxon>
    </lineage>
</organism>
<dbReference type="SUPFAM" id="SSF46894">
    <property type="entry name" value="C-terminal effector domain of the bipartite response regulators"/>
    <property type="match status" value="1"/>
</dbReference>